<reference evidence="1" key="1">
    <citation type="submission" date="2014-09" db="EMBL/GenBank/DDBJ databases">
        <authorList>
            <person name="Magalhaes I.L.F."/>
            <person name="Oliveira U."/>
            <person name="Santos F.R."/>
            <person name="Vidigal T.H.D.A."/>
            <person name="Brescovit A.D."/>
            <person name="Santos A.J."/>
        </authorList>
    </citation>
    <scope>NUCLEOTIDE SEQUENCE</scope>
    <source>
        <tissue evidence="1">Shoot tissue taken approximately 20 cm above the soil surface</tissue>
    </source>
</reference>
<dbReference type="AlphaFoldDB" id="A0A0A9FSA4"/>
<name>A0A0A9FSA4_ARUDO</name>
<protein>
    <submittedName>
        <fullName evidence="1">Uncharacterized protein</fullName>
    </submittedName>
</protein>
<dbReference type="EMBL" id="GBRH01186703">
    <property type="protein sequence ID" value="JAE11193.1"/>
    <property type="molecule type" value="Transcribed_RNA"/>
</dbReference>
<proteinExistence type="predicted"/>
<evidence type="ECO:0000313" key="1">
    <source>
        <dbReference type="EMBL" id="JAE11193.1"/>
    </source>
</evidence>
<reference evidence="1" key="2">
    <citation type="journal article" date="2015" name="Data Brief">
        <title>Shoot transcriptome of the giant reed, Arundo donax.</title>
        <authorList>
            <person name="Barrero R.A."/>
            <person name="Guerrero F.D."/>
            <person name="Moolhuijzen P."/>
            <person name="Goolsby J.A."/>
            <person name="Tidwell J."/>
            <person name="Bellgard S.E."/>
            <person name="Bellgard M.I."/>
        </authorList>
    </citation>
    <scope>NUCLEOTIDE SEQUENCE</scope>
    <source>
        <tissue evidence="1">Shoot tissue taken approximately 20 cm above the soil surface</tissue>
    </source>
</reference>
<organism evidence="1">
    <name type="scientific">Arundo donax</name>
    <name type="common">Giant reed</name>
    <name type="synonym">Donax arundinaceus</name>
    <dbReference type="NCBI Taxonomy" id="35708"/>
    <lineage>
        <taxon>Eukaryota</taxon>
        <taxon>Viridiplantae</taxon>
        <taxon>Streptophyta</taxon>
        <taxon>Embryophyta</taxon>
        <taxon>Tracheophyta</taxon>
        <taxon>Spermatophyta</taxon>
        <taxon>Magnoliopsida</taxon>
        <taxon>Liliopsida</taxon>
        <taxon>Poales</taxon>
        <taxon>Poaceae</taxon>
        <taxon>PACMAD clade</taxon>
        <taxon>Arundinoideae</taxon>
        <taxon>Arundineae</taxon>
        <taxon>Arundo</taxon>
    </lineage>
</organism>
<sequence>MLFHLKYITSLLIQICRNVNWPKKILIYQVINKKLTGTIAQCAPAQQFPCSDNH</sequence>
<accession>A0A0A9FSA4</accession>